<evidence type="ECO:0000256" key="3">
    <source>
        <dbReference type="PROSITE-ProRule" id="PRU00464"/>
    </source>
</evidence>
<feature type="active site" description="Tele-AMP-histidine intermediate" evidence="1">
    <location>
        <position position="101"/>
    </location>
</feature>
<dbReference type="GO" id="GO:0009117">
    <property type="term" value="P:nucleotide metabolic process"/>
    <property type="evidence" value="ECO:0007669"/>
    <property type="project" value="TreeGrafter"/>
</dbReference>
<reference evidence="5 6" key="1">
    <citation type="submission" date="2018-03" db="EMBL/GenBank/DDBJ databases">
        <title>Bacillus urumqiensis sp. nov., a moderately haloalkaliphilic bacterium isolated from a salt lake.</title>
        <authorList>
            <person name="Zhao B."/>
            <person name="Liao Z."/>
        </authorList>
    </citation>
    <scope>NUCLEOTIDE SEQUENCE [LARGE SCALE GENOMIC DNA]</scope>
    <source>
        <strain evidence="5 6">BZ-SZ-XJ18</strain>
    </source>
</reference>
<dbReference type="RefSeq" id="WP_105959545.1">
    <property type="nucleotide sequence ID" value="NZ_PVNS01000010.1"/>
</dbReference>
<dbReference type="PANTHER" id="PTHR46648:SF1">
    <property type="entry name" value="ADENOSINE 5'-MONOPHOSPHORAMIDASE HNT1"/>
    <property type="match status" value="1"/>
</dbReference>
<proteinExistence type="predicted"/>
<dbReference type="GO" id="GO:0003824">
    <property type="term" value="F:catalytic activity"/>
    <property type="evidence" value="ECO:0007669"/>
    <property type="project" value="InterPro"/>
</dbReference>
<protein>
    <submittedName>
        <fullName evidence="5">HIT family protein</fullName>
    </submittedName>
</protein>
<evidence type="ECO:0000256" key="1">
    <source>
        <dbReference type="PIRSR" id="PIRSR601310-1"/>
    </source>
</evidence>
<dbReference type="InterPro" id="IPR001310">
    <property type="entry name" value="Histidine_triad_HIT"/>
</dbReference>
<dbReference type="FunFam" id="3.30.428.10:FF:000014">
    <property type="entry name" value="Putative histidine triad (HIT) protein"/>
    <property type="match status" value="1"/>
</dbReference>
<dbReference type="PROSITE" id="PS00892">
    <property type="entry name" value="HIT_1"/>
    <property type="match status" value="1"/>
</dbReference>
<dbReference type="CDD" id="cd01277">
    <property type="entry name" value="HINT_subgroup"/>
    <property type="match status" value="1"/>
</dbReference>
<organism evidence="5 6">
    <name type="scientific">Alkalicoccus urumqiensis</name>
    <name type="common">Bacillus urumqiensis</name>
    <dbReference type="NCBI Taxonomy" id="1548213"/>
    <lineage>
        <taxon>Bacteria</taxon>
        <taxon>Bacillati</taxon>
        <taxon>Bacillota</taxon>
        <taxon>Bacilli</taxon>
        <taxon>Bacillales</taxon>
        <taxon>Bacillaceae</taxon>
        <taxon>Alkalicoccus</taxon>
    </lineage>
</organism>
<evidence type="ECO:0000313" key="5">
    <source>
        <dbReference type="EMBL" id="PRO64987.1"/>
    </source>
</evidence>
<evidence type="ECO:0000256" key="2">
    <source>
        <dbReference type="PIRSR" id="PIRSR601310-3"/>
    </source>
</evidence>
<dbReference type="InterPro" id="IPR011146">
    <property type="entry name" value="HIT-like"/>
</dbReference>
<accession>A0A2P6MFE8</accession>
<name>A0A2P6MFE8_ALKUR</name>
<dbReference type="EMBL" id="PVNS01000010">
    <property type="protein sequence ID" value="PRO64987.1"/>
    <property type="molecule type" value="Genomic_DNA"/>
</dbReference>
<gene>
    <name evidence="5" type="ORF">C6I21_11080</name>
</gene>
<dbReference type="PROSITE" id="PS51084">
    <property type="entry name" value="HIT_2"/>
    <property type="match status" value="1"/>
</dbReference>
<dbReference type="InterPro" id="IPR036265">
    <property type="entry name" value="HIT-like_sf"/>
</dbReference>
<dbReference type="Pfam" id="PF01230">
    <property type="entry name" value="HIT"/>
    <property type="match status" value="1"/>
</dbReference>
<comment type="caution">
    <text evidence="5">The sequence shown here is derived from an EMBL/GenBank/DDBJ whole genome shotgun (WGS) entry which is preliminary data.</text>
</comment>
<sequence>MSHENCIFCSIIQGDIPSAKVFENDDVYAFLDLSQVTEGHTLVIPKKHEEDIFSLQPETAASLFRHVPEIANAIDKTFSPKGLNVVNNNREYAGQSVFHYHLHLLPRHGDEDGFASKWEENGSRYSKEDLTRIAGSIAENL</sequence>
<dbReference type="OrthoDB" id="9784774at2"/>
<dbReference type="InterPro" id="IPR019808">
    <property type="entry name" value="Histidine_triad_CS"/>
</dbReference>
<evidence type="ECO:0000259" key="4">
    <source>
        <dbReference type="PROSITE" id="PS51084"/>
    </source>
</evidence>
<evidence type="ECO:0000313" key="6">
    <source>
        <dbReference type="Proteomes" id="UP000243650"/>
    </source>
</evidence>
<dbReference type="Proteomes" id="UP000243650">
    <property type="component" value="Unassembled WGS sequence"/>
</dbReference>
<dbReference type="SUPFAM" id="SSF54197">
    <property type="entry name" value="HIT-like"/>
    <property type="match status" value="1"/>
</dbReference>
<dbReference type="Gene3D" id="3.30.428.10">
    <property type="entry name" value="HIT-like"/>
    <property type="match status" value="1"/>
</dbReference>
<feature type="short sequence motif" description="Histidine triad motif" evidence="2 3">
    <location>
        <begin position="99"/>
        <end position="103"/>
    </location>
</feature>
<dbReference type="PANTHER" id="PTHR46648">
    <property type="entry name" value="HIT FAMILY PROTEIN 1"/>
    <property type="match status" value="1"/>
</dbReference>
<dbReference type="PRINTS" id="PR00332">
    <property type="entry name" value="HISTRIAD"/>
</dbReference>
<keyword evidence="6" id="KW-1185">Reference proteome</keyword>
<dbReference type="InterPro" id="IPR039384">
    <property type="entry name" value="HINT"/>
</dbReference>
<dbReference type="AlphaFoldDB" id="A0A2P6MFE8"/>
<feature type="domain" description="HIT" evidence="4">
    <location>
        <begin position="7"/>
        <end position="114"/>
    </location>
</feature>